<keyword evidence="6" id="KW-0808">Transferase</keyword>
<evidence type="ECO:0000256" key="3">
    <source>
        <dbReference type="PIRSR" id="PIRSR000390-1"/>
    </source>
</evidence>
<accession>A0A9D9D8G8</accession>
<gene>
    <name evidence="6" type="ORF">IAB19_00405</name>
</gene>
<dbReference type="PANTHER" id="PTHR30244">
    <property type="entry name" value="TRANSAMINASE"/>
    <property type="match status" value="1"/>
</dbReference>
<dbReference type="EMBL" id="JADINH010000006">
    <property type="protein sequence ID" value="MBO8414830.1"/>
    <property type="molecule type" value="Genomic_DNA"/>
</dbReference>
<evidence type="ECO:0000256" key="2">
    <source>
        <dbReference type="ARBA" id="ARBA00037999"/>
    </source>
</evidence>
<dbReference type="AlphaFoldDB" id="A0A9D9D8G8"/>
<dbReference type="CDD" id="cd00616">
    <property type="entry name" value="AHBA_syn"/>
    <property type="match status" value="1"/>
</dbReference>
<dbReference type="InterPro" id="IPR015424">
    <property type="entry name" value="PyrdxlP-dep_Trfase"/>
</dbReference>
<dbReference type="InterPro" id="IPR000653">
    <property type="entry name" value="DegT/StrS_aminotransferase"/>
</dbReference>
<evidence type="ECO:0000313" key="7">
    <source>
        <dbReference type="Proteomes" id="UP000823631"/>
    </source>
</evidence>
<evidence type="ECO:0000256" key="4">
    <source>
        <dbReference type="PIRSR" id="PIRSR000390-2"/>
    </source>
</evidence>
<dbReference type="Proteomes" id="UP000823631">
    <property type="component" value="Unassembled WGS sequence"/>
</dbReference>
<evidence type="ECO:0000313" key="6">
    <source>
        <dbReference type="EMBL" id="MBO8414830.1"/>
    </source>
</evidence>
<protein>
    <submittedName>
        <fullName evidence="6">DegT/DnrJ/EryC1/StrS family aminotransferase</fullName>
    </submittedName>
</protein>
<proteinExistence type="inferred from homology"/>
<sequence length="358" mass="40673">MSVFVTKPFVPPLEEYIAELEKIWRDRVFTNQGRCVTSLEKVIREYLQCQNFQLVSNGTIALQLAIDALNIKEGEIITTPFTYVATITSILWQRCTPVFADIELNNFTINPEEVEALISSHTKAIMPVHVFGYACKVDELEKISKNYNVPLIYDAAHAFGSKYKGQSLLTFGDLSTVSFHATKLYHMAEGGGISVNSTQLSSRVDLLKRFGHHYDEYICPGINAKISEIQAALGLVNFKYLNSIISERKSISMKYDYLLDNVISRPAAQEGLDYNYAYYPVVFDNEAELLKVIDTLNKCDIYPRRYFYPSLNTLPYVEKRSCPISESLSKRILCIPLYIGLEDDYIEKIALLIKKTVG</sequence>
<feature type="active site" description="Proton acceptor" evidence="3">
    <location>
        <position position="183"/>
    </location>
</feature>
<name>A0A9D9D8G8_9GAMM</name>
<dbReference type="GO" id="GO:0030170">
    <property type="term" value="F:pyridoxal phosphate binding"/>
    <property type="evidence" value="ECO:0007669"/>
    <property type="project" value="TreeGrafter"/>
</dbReference>
<evidence type="ECO:0000256" key="5">
    <source>
        <dbReference type="RuleBase" id="RU004508"/>
    </source>
</evidence>
<evidence type="ECO:0000256" key="1">
    <source>
        <dbReference type="ARBA" id="ARBA00022898"/>
    </source>
</evidence>
<dbReference type="Pfam" id="PF01041">
    <property type="entry name" value="DegT_DnrJ_EryC1"/>
    <property type="match status" value="1"/>
</dbReference>
<dbReference type="PANTHER" id="PTHR30244:SF9">
    <property type="entry name" value="PROTEIN RV3402C"/>
    <property type="match status" value="1"/>
</dbReference>
<dbReference type="Gene3D" id="3.40.640.10">
    <property type="entry name" value="Type I PLP-dependent aspartate aminotransferase-like (Major domain)"/>
    <property type="match status" value="1"/>
</dbReference>
<dbReference type="InterPro" id="IPR015421">
    <property type="entry name" value="PyrdxlP-dep_Trfase_major"/>
</dbReference>
<comment type="caution">
    <text evidence="6">The sequence shown here is derived from an EMBL/GenBank/DDBJ whole genome shotgun (WGS) entry which is preliminary data.</text>
</comment>
<feature type="modified residue" description="N6-(pyridoxal phosphate)lysine" evidence="4">
    <location>
        <position position="183"/>
    </location>
</feature>
<keyword evidence="6" id="KW-0032">Aminotransferase</keyword>
<dbReference type="PIRSF" id="PIRSF000390">
    <property type="entry name" value="PLP_StrS"/>
    <property type="match status" value="1"/>
</dbReference>
<reference evidence="6" key="1">
    <citation type="submission" date="2020-10" db="EMBL/GenBank/DDBJ databases">
        <authorList>
            <person name="Gilroy R."/>
        </authorList>
    </citation>
    <scope>NUCLEOTIDE SEQUENCE</scope>
    <source>
        <strain evidence="6">17213</strain>
    </source>
</reference>
<dbReference type="GO" id="GO:0000271">
    <property type="term" value="P:polysaccharide biosynthetic process"/>
    <property type="evidence" value="ECO:0007669"/>
    <property type="project" value="TreeGrafter"/>
</dbReference>
<organism evidence="6 7">
    <name type="scientific">Candidatus Avisuccinivibrio stercorigallinarum</name>
    <dbReference type="NCBI Taxonomy" id="2840704"/>
    <lineage>
        <taxon>Bacteria</taxon>
        <taxon>Pseudomonadati</taxon>
        <taxon>Pseudomonadota</taxon>
        <taxon>Gammaproteobacteria</taxon>
        <taxon>Aeromonadales</taxon>
        <taxon>Succinivibrionaceae</taxon>
        <taxon>Succinivibrionaceae incertae sedis</taxon>
        <taxon>Candidatus Avisuccinivibrio</taxon>
    </lineage>
</organism>
<dbReference type="GO" id="GO:0008483">
    <property type="term" value="F:transaminase activity"/>
    <property type="evidence" value="ECO:0007669"/>
    <property type="project" value="UniProtKB-KW"/>
</dbReference>
<comment type="similarity">
    <text evidence="2 5">Belongs to the DegT/DnrJ/EryC1 family.</text>
</comment>
<keyword evidence="1 4" id="KW-0663">Pyridoxal phosphate</keyword>
<reference evidence="6" key="2">
    <citation type="journal article" date="2021" name="PeerJ">
        <title>Extensive microbial diversity within the chicken gut microbiome revealed by metagenomics and culture.</title>
        <authorList>
            <person name="Gilroy R."/>
            <person name="Ravi A."/>
            <person name="Getino M."/>
            <person name="Pursley I."/>
            <person name="Horton D.L."/>
            <person name="Alikhan N.F."/>
            <person name="Baker D."/>
            <person name="Gharbi K."/>
            <person name="Hall N."/>
            <person name="Watson M."/>
            <person name="Adriaenssens E.M."/>
            <person name="Foster-Nyarko E."/>
            <person name="Jarju S."/>
            <person name="Secka A."/>
            <person name="Antonio M."/>
            <person name="Oren A."/>
            <person name="Chaudhuri R.R."/>
            <person name="La Ragione R."/>
            <person name="Hildebrand F."/>
            <person name="Pallen M.J."/>
        </authorList>
    </citation>
    <scope>NUCLEOTIDE SEQUENCE</scope>
    <source>
        <strain evidence="6">17213</strain>
    </source>
</reference>
<dbReference type="SUPFAM" id="SSF53383">
    <property type="entry name" value="PLP-dependent transferases"/>
    <property type="match status" value="1"/>
</dbReference>